<gene>
    <name evidence="1" type="ORF">SAMN05443244_1972</name>
</gene>
<sequence length="88" mass="9600">MADAATGMTPAEIARSAGFNLATAVADCDVAGHTKHKEIYNDRQQSQHCSLFFPETFVLSLSACTFAHAVREGYSTLARLLYRFGDAR</sequence>
<evidence type="ECO:0000313" key="2">
    <source>
        <dbReference type="Proteomes" id="UP000182409"/>
    </source>
</evidence>
<reference evidence="1 2" key="1">
    <citation type="submission" date="2016-10" db="EMBL/GenBank/DDBJ databases">
        <authorList>
            <person name="de Groot N.N."/>
        </authorList>
    </citation>
    <scope>NUCLEOTIDE SEQUENCE [LARGE SCALE GENOMIC DNA]</scope>
    <source>
        <strain evidence="1 2">AB35.6</strain>
    </source>
</reference>
<dbReference type="AlphaFoldDB" id="A0A1H4MLK2"/>
<name>A0A1H4MLK2_9BACT</name>
<dbReference type="Proteomes" id="UP000182409">
    <property type="component" value="Unassembled WGS sequence"/>
</dbReference>
<proteinExistence type="predicted"/>
<protein>
    <submittedName>
        <fullName evidence="1">Uncharacterized protein</fullName>
    </submittedName>
</protein>
<dbReference type="EMBL" id="FNSD01000001">
    <property type="protein sequence ID" value="SEB83951.1"/>
    <property type="molecule type" value="Genomic_DNA"/>
</dbReference>
<accession>A0A1H4MLK2</accession>
<evidence type="ECO:0000313" key="1">
    <source>
        <dbReference type="EMBL" id="SEB83951.1"/>
    </source>
</evidence>
<organism evidence="1 2">
    <name type="scientific">Terriglobus roseus</name>
    <dbReference type="NCBI Taxonomy" id="392734"/>
    <lineage>
        <taxon>Bacteria</taxon>
        <taxon>Pseudomonadati</taxon>
        <taxon>Acidobacteriota</taxon>
        <taxon>Terriglobia</taxon>
        <taxon>Terriglobales</taxon>
        <taxon>Acidobacteriaceae</taxon>
        <taxon>Terriglobus</taxon>
    </lineage>
</organism>